<name>A0ABN5WM40_9SPHN</name>
<evidence type="ECO:0000256" key="1">
    <source>
        <dbReference type="ARBA" id="ARBA00001933"/>
    </source>
</evidence>
<dbReference type="InterPro" id="IPR029066">
    <property type="entry name" value="PLP-binding_barrel"/>
</dbReference>
<comment type="cofactor">
    <cofactor evidence="1">
        <name>pyridoxal 5'-phosphate</name>
        <dbReference type="ChEBI" id="CHEBI:597326"/>
    </cofactor>
</comment>
<protein>
    <submittedName>
        <fullName evidence="4">Pyridoxal-dependent decarboxylase, exosortase A system-associated</fullName>
    </submittedName>
</protein>
<dbReference type="Proteomes" id="UP001059971">
    <property type="component" value="Chromosome 1"/>
</dbReference>
<dbReference type="RefSeq" id="WP_261935192.1">
    <property type="nucleotide sequence ID" value="NZ_AP018817.1"/>
</dbReference>
<evidence type="ECO:0000313" key="5">
    <source>
        <dbReference type="Proteomes" id="UP001059971"/>
    </source>
</evidence>
<feature type="domain" description="Orn/DAP/Arg decarboxylase 2 N-terminal" evidence="3">
    <location>
        <begin position="45"/>
        <end position="290"/>
    </location>
</feature>
<reference evidence="4" key="1">
    <citation type="submission" date="2018-07" db="EMBL/GenBank/DDBJ databases">
        <title>Complete genome sequence of Sphingomonas bisphenolicum strain AO1, a bisphenol A degradative bacterium isolated from Japanese farm field.</title>
        <authorList>
            <person name="Murakami M."/>
            <person name="Koh M."/>
            <person name="Koba S."/>
            <person name="Matsumura Y."/>
        </authorList>
    </citation>
    <scope>NUCLEOTIDE SEQUENCE</scope>
    <source>
        <strain evidence="4">AO1</strain>
    </source>
</reference>
<dbReference type="SUPFAM" id="SSF50621">
    <property type="entry name" value="Alanine racemase C-terminal domain-like"/>
    <property type="match status" value="1"/>
</dbReference>
<evidence type="ECO:0000259" key="3">
    <source>
        <dbReference type="Pfam" id="PF02784"/>
    </source>
</evidence>
<dbReference type="Gene3D" id="2.40.37.10">
    <property type="entry name" value="Lyase, Ornithine Decarboxylase, Chain A, domain 1"/>
    <property type="match status" value="1"/>
</dbReference>
<keyword evidence="5" id="KW-1185">Reference proteome</keyword>
<dbReference type="InterPro" id="IPR000183">
    <property type="entry name" value="Orn/DAP/Arg_de-COase"/>
</dbReference>
<dbReference type="EMBL" id="AP018817">
    <property type="protein sequence ID" value="BBF71053.1"/>
    <property type="molecule type" value="Genomic_DNA"/>
</dbReference>
<gene>
    <name evidence="4" type="ORF">SBA_ch1_32530</name>
</gene>
<dbReference type="InterPro" id="IPR009006">
    <property type="entry name" value="Ala_racemase/Decarboxylase_C"/>
</dbReference>
<dbReference type="SUPFAM" id="SSF51419">
    <property type="entry name" value="PLP-binding barrel"/>
    <property type="match status" value="1"/>
</dbReference>
<dbReference type="Pfam" id="PF02784">
    <property type="entry name" value="Orn_Arg_deC_N"/>
    <property type="match status" value="1"/>
</dbReference>
<dbReference type="InterPro" id="IPR022644">
    <property type="entry name" value="De-COase2_N"/>
</dbReference>
<evidence type="ECO:0000313" key="4">
    <source>
        <dbReference type="EMBL" id="BBF71053.1"/>
    </source>
</evidence>
<dbReference type="PANTHER" id="PTHR43727">
    <property type="entry name" value="DIAMINOPIMELATE DECARBOXYLASE"/>
    <property type="match status" value="1"/>
</dbReference>
<dbReference type="CDD" id="cd06839">
    <property type="entry name" value="PLPDE_III_Btrk_like"/>
    <property type="match status" value="1"/>
</dbReference>
<sequence>MKLMGPIPAWFAQEEGMLIVGGCGAASLVDEAGDTPLFAYDMKVVEAQVRRFRAAMPDALHLHYAIKANPYALLLARMGSQVDGFDIASGGELEMALTAGMAPDRISFAGPGKRNDELEAAIFAGVTINLESEGEGRRALAVAEKLGKTPRLAVRVNPDFDLKGSGMRMGGGAKPFGVDADRAAALARAMIDAGADWRGWHIFAGSQNLDPLAIIETQAATIALAARLSDDVGASPPLVNLGGGFGLAYFPGDERLDIRPIGVALDSALDSLPGILQGSAFAIELGRWLVGEAGVYLTRVIDVKVSQGETFVVVDGGLHHQLAASGNFGTVVRRNYPIAVANRFGAASTGQPVTVVGCLCTPIDRLGDKVALPPVREGDLIAIFLAGAYGASASPAAFLGHPSPRELLLG</sequence>
<proteinExistence type="predicted"/>
<accession>A0ABN5WM40</accession>
<dbReference type="PRINTS" id="PR01179">
    <property type="entry name" value="ODADCRBXLASE"/>
</dbReference>
<dbReference type="NCBIfam" id="TIGR03099">
    <property type="entry name" value="dCO2ase_PEP1"/>
    <property type="match status" value="1"/>
</dbReference>
<evidence type="ECO:0000256" key="2">
    <source>
        <dbReference type="ARBA" id="ARBA00022898"/>
    </source>
</evidence>
<keyword evidence="2" id="KW-0663">Pyridoxal phosphate</keyword>
<organism evidence="4 5">
    <name type="scientific">Sphingomonas bisphenolicum</name>
    <dbReference type="NCBI Taxonomy" id="296544"/>
    <lineage>
        <taxon>Bacteria</taxon>
        <taxon>Pseudomonadati</taxon>
        <taxon>Pseudomonadota</taxon>
        <taxon>Alphaproteobacteria</taxon>
        <taxon>Sphingomonadales</taxon>
        <taxon>Sphingomonadaceae</taxon>
        <taxon>Sphingomonas</taxon>
    </lineage>
</organism>
<dbReference type="PANTHER" id="PTHR43727:SF2">
    <property type="entry name" value="GROUP IV DECARBOXYLASE"/>
    <property type="match status" value="1"/>
</dbReference>
<dbReference type="InterPro" id="IPR017530">
    <property type="entry name" value="DCO2ase_PEP1"/>
</dbReference>
<dbReference type="Gene3D" id="3.20.20.10">
    <property type="entry name" value="Alanine racemase"/>
    <property type="match status" value="1"/>
</dbReference>